<dbReference type="Proteomes" id="UP000666240">
    <property type="component" value="Unassembled WGS sequence"/>
</dbReference>
<proteinExistence type="predicted"/>
<name>A0A8J7R061_9HYPH</name>
<evidence type="ECO:0000256" key="2">
    <source>
        <dbReference type="SAM" id="MobiDB-lite"/>
    </source>
</evidence>
<protein>
    <submittedName>
        <fullName evidence="3">Uncharacterized protein</fullName>
    </submittedName>
</protein>
<evidence type="ECO:0000313" key="3">
    <source>
        <dbReference type="EMBL" id="MBP0437590.1"/>
    </source>
</evidence>
<dbReference type="AlphaFoldDB" id="A0A8J7R061"/>
<keyword evidence="4" id="KW-1185">Reference proteome</keyword>
<evidence type="ECO:0000313" key="4">
    <source>
        <dbReference type="Proteomes" id="UP000666240"/>
    </source>
</evidence>
<accession>A0A8J7R061</accession>
<evidence type="ECO:0000256" key="1">
    <source>
        <dbReference type="SAM" id="Coils"/>
    </source>
</evidence>
<comment type="caution">
    <text evidence="3">The sequence shown here is derived from an EMBL/GenBank/DDBJ whole genome shotgun (WGS) entry which is preliminary data.</text>
</comment>
<dbReference type="EMBL" id="JAGIYY010000001">
    <property type="protein sequence ID" value="MBP0437590.1"/>
    <property type="molecule type" value="Genomic_DNA"/>
</dbReference>
<gene>
    <name evidence="3" type="ORF">J5Y06_02840</name>
</gene>
<dbReference type="RefSeq" id="WP_209333586.1">
    <property type="nucleotide sequence ID" value="NZ_JAGIYY010000001.1"/>
</dbReference>
<sequence length="157" mass="17737">MDLGLELDLMETAESEPSLPRPETPQRPQQAVEDAKSLGPLLEMVQAAASKIAFYERSFARLEETAERDARQAEADKRRLMERIEDLAALLRQSEANYEKTLQMLANSMQLCALQRMELRQMNELLAEARSSAFETTSYIKHLGLLVAGEQGRQSHS</sequence>
<reference evidence="3" key="1">
    <citation type="submission" date="2021-03" db="EMBL/GenBank/DDBJ databases">
        <title>Genome sequencing and assembly of Tianweitania sediminis.</title>
        <authorList>
            <person name="Chhetri G."/>
        </authorList>
    </citation>
    <scope>NUCLEOTIDE SEQUENCE</scope>
    <source>
        <strain evidence="3">Z8</strain>
    </source>
</reference>
<organism evidence="3 4">
    <name type="scientific">Tianweitania sediminis</name>
    <dbReference type="NCBI Taxonomy" id="1502156"/>
    <lineage>
        <taxon>Bacteria</taxon>
        <taxon>Pseudomonadati</taxon>
        <taxon>Pseudomonadota</taxon>
        <taxon>Alphaproteobacteria</taxon>
        <taxon>Hyphomicrobiales</taxon>
        <taxon>Phyllobacteriaceae</taxon>
        <taxon>Tianweitania</taxon>
    </lineage>
</organism>
<keyword evidence="1" id="KW-0175">Coiled coil</keyword>
<feature type="coiled-coil region" evidence="1">
    <location>
        <begin position="45"/>
        <end position="104"/>
    </location>
</feature>
<feature type="region of interest" description="Disordered" evidence="2">
    <location>
        <begin position="1"/>
        <end position="34"/>
    </location>
</feature>